<feature type="region of interest" description="Disordered" evidence="1">
    <location>
        <begin position="155"/>
        <end position="178"/>
    </location>
</feature>
<evidence type="ECO:0000256" key="1">
    <source>
        <dbReference type="SAM" id="MobiDB-lite"/>
    </source>
</evidence>
<dbReference type="SUPFAM" id="SSF51182">
    <property type="entry name" value="RmlC-like cupins"/>
    <property type="match status" value="1"/>
</dbReference>
<dbReference type="InterPro" id="IPR014500">
    <property type="entry name" value="UCP019307_cupin"/>
</dbReference>
<comment type="caution">
    <text evidence="3">The sequence shown here is derived from an EMBL/GenBank/DDBJ whole genome shotgun (WGS) entry which is preliminary data.</text>
</comment>
<dbReference type="Gene3D" id="2.60.120.10">
    <property type="entry name" value="Jelly Rolls"/>
    <property type="match status" value="1"/>
</dbReference>
<dbReference type="InterPro" id="IPR014710">
    <property type="entry name" value="RmlC-like_jellyroll"/>
</dbReference>
<proteinExistence type="predicted"/>
<dbReference type="CDD" id="cd02219">
    <property type="entry name" value="cupin_YjlB-like"/>
    <property type="match status" value="1"/>
</dbReference>
<dbReference type="InterPro" id="IPR047121">
    <property type="entry name" value="YjiB-like"/>
</dbReference>
<gene>
    <name evidence="3" type="ORF">QEG54_001151</name>
</gene>
<dbReference type="PANTHER" id="PTHR36448">
    <property type="entry name" value="BLR7373 PROTEIN"/>
    <property type="match status" value="1"/>
</dbReference>
<name>A0AAI9GLA8_PLUGE</name>
<dbReference type="PIRSF" id="PIRSF019307">
    <property type="entry name" value="UCP019307"/>
    <property type="match status" value="1"/>
</dbReference>
<protein>
    <submittedName>
        <fullName evidence="3">Cupin</fullName>
    </submittedName>
</protein>
<dbReference type="AlphaFoldDB" id="A0AAI9GLA8"/>
<accession>A0AAI9GLA8</accession>
<dbReference type="InterPro" id="IPR006045">
    <property type="entry name" value="Cupin_1"/>
</dbReference>
<feature type="domain" description="Cupin type-1" evidence="2">
    <location>
        <begin position="80"/>
        <end position="137"/>
    </location>
</feature>
<dbReference type="RefSeq" id="WP_048288254.1">
    <property type="nucleotide sequence ID" value="NZ_LDZN01000014.1"/>
</dbReference>
<sequence>MTSHSPDRRLFSAAADAAVEHFMLTAHDWVPNNARLPVLHYRQAIVRPDAGLDLASTMEQRFNRNGWPPQWRWGIYDFHHYHTEGHEVLGVFAGSAQVMLGGPGGRTVTLEKGDVVVLPTGTGHCCLSHSDDFTVVGAYPPGEHADINRAAPDAAARRRISTTPFPDSDPVTGAGGPLTALWRHAGR</sequence>
<evidence type="ECO:0000259" key="2">
    <source>
        <dbReference type="Pfam" id="PF00190"/>
    </source>
</evidence>
<dbReference type="EMBL" id="ABLOKC030000004">
    <property type="protein sequence ID" value="EML1470459.1"/>
    <property type="molecule type" value="Genomic_DNA"/>
</dbReference>
<evidence type="ECO:0000313" key="3">
    <source>
        <dbReference type="EMBL" id="EML1470459.1"/>
    </source>
</evidence>
<organism evidence="3">
    <name type="scientific">Pluralibacter gergoviae</name>
    <name type="common">Enterobacter gergoviae</name>
    <dbReference type="NCBI Taxonomy" id="61647"/>
    <lineage>
        <taxon>Bacteria</taxon>
        <taxon>Pseudomonadati</taxon>
        <taxon>Pseudomonadota</taxon>
        <taxon>Gammaproteobacteria</taxon>
        <taxon>Enterobacterales</taxon>
        <taxon>Enterobacteriaceae</taxon>
        <taxon>Pluralibacter</taxon>
    </lineage>
</organism>
<dbReference type="Pfam" id="PF00190">
    <property type="entry name" value="Cupin_1"/>
    <property type="match status" value="1"/>
</dbReference>
<dbReference type="PANTHER" id="PTHR36448:SF2">
    <property type="entry name" value="CUPIN TYPE-1 DOMAIN-CONTAINING PROTEIN"/>
    <property type="match status" value="1"/>
</dbReference>
<dbReference type="InterPro" id="IPR011051">
    <property type="entry name" value="RmlC_Cupin_sf"/>
</dbReference>
<reference evidence="3" key="1">
    <citation type="submission" date="2024-02" db="EMBL/GenBank/DDBJ databases">
        <authorList>
            <consortium name="Clinical and Environmental Microbiology Branch: Whole genome sequencing antimicrobial resistance pathogens in the healthcare setting"/>
        </authorList>
    </citation>
    <scope>NUCLEOTIDE SEQUENCE</scope>
    <source>
        <strain evidence="3">2021DK-00143</strain>
    </source>
</reference>